<dbReference type="RefSeq" id="WP_098469039.1">
    <property type="nucleotide sequence ID" value="NZ_PDJD01000001.1"/>
</dbReference>
<protein>
    <submittedName>
        <fullName evidence="2">Ribonuclease BN (tRNA processing enzyme)</fullName>
    </submittedName>
</protein>
<dbReference type="InterPro" id="IPR036866">
    <property type="entry name" value="RibonucZ/Hydroxyglut_hydro"/>
</dbReference>
<feature type="domain" description="Metallo-beta-lactamase" evidence="1">
    <location>
        <begin position="18"/>
        <end position="207"/>
    </location>
</feature>
<reference evidence="2 3" key="1">
    <citation type="submission" date="2017-10" db="EMBL/GenBank/DDBJ databases">
        <title>Sequencing the genomes of 1000 actinobacteria strains.</title>
        <authorList>
            <person name="Klenk H.-P."/>
        </authorList>
    </citation>
    <scope>NUCLEOTIDE SEQUENCE [LARGE SCALE GENOMIC DNA]</scope>
    <source>
        <strain evidence="2 3">DSM 21801</strain>
    </source>
</reference>
<sequence>MRLTVLGCSGSMAGPDSAASSYLVRAGAGEDDTVVALDLGSGAFGPLMAQTSPTALDAVVLSHLHPDHCADLTAMAVWRRYGPDGALPPLRVIGPEGTRERLAVLCEMEAPEISEVFAVEHLTEGQEVRIGALRLQAHPVRHPIPAWGLRVSGPSDVHDGAAHLGYTGDTAWCEGAIAVGRGVDLLLAEAAFQDGLEHPPGIHLTGAEAGQVATRAGARRLVLTHLQPWTDAARVLAGARGAYSGPVEVTHAGADYLL</sequence>
<name>A0A2A9D156_9MICO</name>
<dbReference type="Gene3D" id="3.60.15.10">
    <property type="entry name" value="Ribonuclease Z/Hydroxyacylglutathione hydrolase-like"/>
    <property type="match status" value="1"/>
</dbReference>
<dbReference type="PANTHER" id="PTHR46018">
    <property type="entry name" value="ZINC PHOSPHODIESTERASE ELAC PROTEIN 1"/>
    <property type="match status" value="1"/>
</dbReference>
<keyword evidence="3" id="KW-1185">Reference proteome</keyword>
<evidence type="ECO:0000313" key="2">
    <source>
        <dbReference type="EMBL" id="PFG19995.1"/>
    </source>
</evidence>
<evidence type="ECO:0000313" key="3">
    <source>
        <dbReference type="Proteomes" id="UP000224915"/>
    </source>
</evidence>
<gene>
    <name evidence="2" type="ORF">ATL40_1578</name>
</gene>
<dbReference type="OrthoDB" id="9800940at2"/>
<dbReference type="GO" id="GO:0042781">
    <property type="term" value="F:3'-tRNA processing endoribonuclease activity"/>
    <property type="evidence" value="ECO:0007669"/>
    <property type="project" value="TreeGrafter"/>
</dbReference>
<dbReference type="Proteomes" id="UP000224915">
    <property type="component" value="Unassembled WGS sequence"/>
</dbReference>
<dbReference type="CDD" id="cd07716">
    <property type="entry name" value="RNaseZ_short-form-like_MBL-fold"/>
    <property type="match status" value="1"/>
</dbReference>
<organism evidence="2 3">
    <name type="scientific">Serinibacter salmoneus</name>
    <dbReference type="NCBI Taxonomy" id="556530"/>
    <lineage>
        <taxon>Bacteria</taxon>
        <taxon>Bacillati</taxon>
        <taxon>Actinomycetota</taxon>
        <taxon>Actinomycetes</taxon>
        <taxon>Micrococcales</taxon>
        <taxon>Beutenbergiaceae</taxon>
        <taxon>Serinibacter</taxon>
    </lineage>
</organism>
<dbReference type="InterPro" id="IPR001279">
    <property type="entry name" value="Metallo-B-lactamas"/>
</dbReference>
<proteinExistence type="predicted"/>
<dbReference type="EMBL" id="PDJD01000001">
    <property type="protein sequence ID" value="PFG19995.1"/>
    <property type="molecule type" value="Genomic_DNA"/>
</dbReference>
<comment type="caution">
    <text evidence="2">The sequence shown here is derived from an EMBL/GenBank/DDBJ whole genome shotgun (WGS) entry which is preliminary data.</text>
</comment>
<dbReference type="PANTHER" id="PTHR46018:SF4">
    <property type="entry name" value="METALLO-HYDROLASE YHFI-RELATED"/>
    <property type="match status" value="1"/>
</dbReference>
<accession>A0A2A9D156</accession>
<evidence type="ECO:0000259" key="1">
    <source>
        <dbReference type="SMART" id="SM00849"/>
    </source>
</evidence>
<dbReference type="SUPFAM" id="SSF56281">
    <property type="entry name" value="Metallo-hydrolase/oxidoreductase"/>
    <property type="match status" value="1"/>
</dbReference>
<dbReference type="Pfam" id="PF12706">
    <property type="entry name" value="Lactamase_B_2"/>
    <property type="match status" value="1"/>
</dbReference>
<dbReference type="AlphaFoldDB" id="A0A2A9D156"/>
<dbReference type="SMART" id="SM00849">
    <property type="entry name" value="Lactamase_B"/>
    <property type="match status" value="1"/>
</dbReference>